<accession>A0A378NTW7</accession>
<dbReference type="Proteomes" id="UP000255234">
    <property type="component" value="Unassembled WGS sequence"/>
</dbReference>
<protein>
    <submittedName>
        <fullName evidence="1">Uncharacterized protein</fullName>
    </submittedName>
</protein>
<evidence type="ECO:0000313" key="2">
    <source>
        <dbReference type="Proteomes" id="UP000255234"/>
    </source>
</evidence>
<gene>
    <name evidence="1" type="ORF">NCTC10571_01473</name>
</gene>
<name>A0A378NTW7_9FIRM</name>
<dbReference type="RefSeq" id="WP_115151675.1">
    <property type="nucleotide sequence ID" value="NZ_UGPP01000001.1"/>
</dbReference>
<evidence type="ECO:0000313" key="1">
    <source>
        <dbReference type="EMBL" id="STY71317.1"/>
    </source>
</evidence>
<proteinExistence type="predicted"/>
<dbReference type="EMBL" id="UGPP01000001">
    <property type="protein sequence ID" value="STY71317.1"/>
    <property type="molecule type" value="Genomic_DNA"/>
</dbReference>
<sequence length="112" mass="12413">MSNINSTTNMYTNLNINGNNAKLNVDELSIKDNIVTINAGESSNKISKNKAGVEIDRGSGDKYQIIYNEEDSKLKIGLESNLENVATESYVNSCIKNDLFELDDNGDIMPKY</sequence>
<dbReference type="AlphaFoldDB" id="A0A378NTW7"/>
<organism evidence="1 2">
    <name type="scientific">Megamonas hypermegale</name>
    <dbReference type="NCBI Taxonomy" id="158847"/>
    <lineage>
        <taxon>Bacteria</taxon>
        <taxon>Bacillati</taxon>
        <taxon>Bacillota</taxon>
        <taxon>Negativicutes</taxon>
        <taxon>Selenomonadales</taxon>
        <taxon>Selenomonadaceae</taxon>
        <taxon>Megamonas</taxon>
    </lineage>
</organism>
<reference evidence="1 2" key="1">
    <citation type="submission" date="2018-06" db="EMBL/GenBank/DDBJ databases">
        <authorList>
            <consortium name="Pathogen Informatics"/>
            <person name="Doyle S."/>
        </authorList>
    </citation>
    <scope>NUCLEOTIDE SEQUENCE [LARGE SCALE GENOMIC DNA]</scope>
    <source>
        <strain evidence="1 2">NCTC10571</strain>
    </source>
</reference>